<dbReference type="PANTHER" id="PTHR12911:SF2">
    <property type="entry name" value="SUN DOMAIN-CONTAINING PROTEIN 1"/>
    <property type="match status" value="1"/>
</dbReference>
<dbReference type="Proteomes" id="UP000008281">
    <property type="component" value="Unassembled WGS sequence"/>
</dbReference>
<dbReference type="EMBL" id="DS268426">
    <property type="protein sequence ID" value="EFO93052.1"/>
    <property type="molecule type" value="Genomic_DNA"/>
</dbReference>
<keyword evidence="5" id="KW-0175">Coiled coil</keyword>
<dbReference type="GO" id="GO:0043495">
    <property type="term" value="F:protein-membrane adaptor activity"/>
    <property type="evidence" value="ECO:0007669"/>
    <property type="project" value="TreeGrafter"/>
</dbReference>
<dbReference type="FunFam" id="2.60.120.260:FF:000158">
    <property type="entry name" value="Protein CBG16940"/>
    <property type="match status" value="1"/>
</dbReference>
<dbReference type="HOGENOM" id="CLU_402931_0_0_1"/>
<evidence type="ECO:0000256" key="2">
    <source>
        <dbReference type="ARBA" id="ARBA00022692"/>
    </source>
</evidence>
<name>E3M6P7_CAERE</name>
<comment type="subcellular location">
    <subcellularLocation>
        <location evidence="1">Membrane</location>
    </subcellularLocation>
</comment>
<dbReference type="Gene3D" id="2.60.120.260">
    <property type="entry name" value="Galactose-binding domain-like"/>
    <property type="match status" value="1"/>
</dbReference>
<evidence type="ECO:0000256" key="3">
    <source>
        <dbReference type="ARBA" id="ARBA00022989"/>
    </source>
</evidence>
<dbReference type="Pfam" id="PF07738">
    <property type="entry name" value="Sad1_UNC"/>
    <property type="match status" value="1"/>
</dbReference>
<reference evidence="8" key="1">
    <citation type="submission" date="2007-07" db="EMBL/GenBank/DDBJ databases">
        <title>PCAP assembly of the Caenorhabditis remanei genome.</title>
        <authorList>
            <consortium name="The Caenorhabditis remanei Sequencing Consortium"/>
            <person name="Wilson R.K."/>
        </authorList>
    </citation>
    <scope>NUCLEOTIDE SEQUENCE [LARGE SCALE GENOMIC DNA]</scope>
    <source>
        <strain evidence="8">PB4641</strain>
    </source>
</reference>
<evidence type="ECO:0000256" key="6">
    <source>
        <dbReference type="SAM" id="Phobius"/>
    </source>
</evidence>
<feature type="domain" description="SUN" evidence="7">
    <location>
        <begin position="132"/>
        <end position="313"/>
    </location>
</feature>
<dbReference type="GO" id="GO:0034993">
    <property type="term" value="C:meiotic nuclear membrane microtubule tethering complex"/>
    <property type="evidence" value="ECO:0007669"/>
    <property type="project" value="TreeGrafter"/>
</dbReference>
<dbReference type="OrthoDB" id="5902208at2759"/>
<dbReference type="InterPro" id="IPR012919">
    <property type="entry name" value="SUN_dom"/>
</dbReference>
<evidence type="ECO:0000256" key="5">
    <source>
        <dbReference type="SAM" id="Coils"/>
    </source>
</evidence>
<keyword evidence="2 6" id="KW-0812">Transmembrane</keyword>
<dbReference type="eggNOG" id="KOG2687">
    <property type="taxonomic scope" value="Eukaryota"/>
</dbReference>
<keyword evidence="3 6" id="KW-1133">Transmembrane helix</keyword>
<evidence type="ECO:0000313" key="9">
    <source>
        <dbReference type="Proteomes" id="UP000008281"/>
    </source>
</evidence>
<protein>
    <recommendedName>
        <fullName evidence="7">SUN domain-containing protein</fullName>
    </recommendedName>
</protein>
<evidence type="ECO:0000259" key="7">
    <source>
        <dbReference type="PROSITE" id="PS51469"/>
    </source>
</evidence>
<dbReference type="InParanoid" id="E3M6P7"/>
<dbReference type="STRING" id="31234.E3M6P7"/>
<dbReference type="PROSITE" id="PS51469">
    <property type="entry name" value="SUN"/>
    <property type="match status" value="1"/>
</dbReference>
<evidence type="ECO:0000256" key="4">
    <source>
        <dbReference type="ARBA" id="ARBA00023136"/>
    </source>
</evidence>
<evidence type="ECO:0000313" key="8">
    <source>
        <dbReference type="EMBL" id="EFO93052.1"/>
    </source>
</evidence>
<feature type="transmembrane region" description="Helical" evidence="6">
    <location>
        <begin position="29"/>
        <end position="48"/>
    </location>
</feature>
<dbReference type="AlphaFoldDB" id="E3M6P7"/>
<dbReference type="PANTHER" id="PTHR12911">
    <property type="entry name" value="SAD1/UNC-84-LIKE PROTEIN-RELATED"/>
    <property type="match status" value="1"/>
</dbReference>
<accession>E3M6P7</accession>
<dbReference type="InterPro" id="IPR045119">
    <property type="entry name" value="SUN1-5"/>
</dbReference>
<proteinExistence type="predicted"/>
<keyword evidence="9" id="KW-1185">Reference proteome</keyword>
<keyword evidence="4 6" id="KW-0472">Membrane</keyword>
<evidence type="ECO:0000256" key="1">
    <source>
        <dbReference type="ARBA" id="ARBA00004370"/>
    </source>
</evidence>
<gene>
    <name evidence="8" type="ORF">CRE_10173</name>
</gene>
<organism evidence="9">
    <name type="scientific">Caenorhabditis remanei</name>
    <name type="common">Caenorhabditis vulgaris</name>
    <dbReference type="NCBI Taxonomy" id="31234"/>
    <lineage>
        <taxon>Eukaryota</taxon>
        <taxon>Metazoa</taxon>
        <taxon>Ecdysozoa</taxon>
        <taxon>Nematoda</taxon>
        <taxon>Chromadorea</taxon>
        <taxon>Rhabditida</taxon>
        <taxon>Rhabditina</taxon>
        <taxon>Rhabditomorpha</taxon>
        <taxon>Rhabditoidea</taxon>
        <taxon>Rhabditidae</taxon>
        <taxon>Peloderinae</taxon>
        <taxon>Caenorhabditis</taxon>
    </lineage>
</organism>
<sequence length="683" mass="78909">MIVRHMAIEEPTTKSEMWYDWLEYRIRRFMVIECVFFVMFVFLISKSFSISDEIQRTHEMMYQMQLKIDRIENRLSSRHYMKTENTESISGESQQEISRLREINEKLENEMKAASIASIMSHRQSALPSRNLNSIPPNSTTSSREIFNAASMVAGASIVDKLSSHTVSAQTGGYIRSGEETYVLLDRKKLPLYKAWCSDQSKPRLTINLAKYVKPISVSYQHTKWNGLIPDDAPRIYDVVNCLDNNCKKWDVLVSNCEYKSSGYSISKQEQTCLIQSNRSMMPVNTVQFRFRENYGNKNRTCAYSVRVYGERSEPPEDRKAIERKEEERESTCSWISWQYNNFRILYNASRKRLLEIAKAYGIEGYDGFCTSFSIESLDFDGMECHMSNVTNPKEPSGMVPEDALENLLKLCCRTFFTFWTKSTLFDWVSDEWAFSHHHSRLTHGGYVKILVNLERLMNGVCKMKEKDVNLFNLTTMENVANNEFLNLEETERSDTVEKEENIGMVEDERDEPMIEATGEKDQVEDGNGEFSIVNVNRAASYSAEKVLDDLLAISLESTTCVRLPMKRFGHVLTFSIRSPMDAKILNECIGSEKIWYTRFNGIFMMSGGIRSKKLINRFQASVWTPITVEEAVQGVLATSIKKFDDSYQLPENVKDLSGEKLKRYIMISTSYHDIILDLKKIL</sequence>
<feature type="coiled-coil region" evidence="5">
    <location>
        <begin position="90"/>
        <end position="117"/>
    </location>
</feature>